<dbReference type="InterPro" id="IPR047196">
    <property type="entry name" value="YidC_ALB_C"/>
</dbReference>
<dbReference type="NCBIfam" id="NF002352">
    <property type="entry name" value="PRK01318.1-3"/>
    <property type="match status" value="1"/>
</dbReference>
<dbReference type="GO" id="GO:0051205">
    <property type="term" value="P:protein insertion into membrane"/>
    <property type="evidence" value="ECO:0007669"/>
    <property type="project" value="TreeGrafter"/>
</dbReference>
<dbReference type="NCBIfam" id="NF002351">
    <property type="entry name" value="PRK01318.1-1"/>
    <property type="match status" value="1"/>
</dbReference>
<evidence type="ECO:0000313" key="17">
    <source>
        <dbReference type="Proteomes" id="UP000242175"/>
    </source>
</evidence>
<protein>
    <recommendedName>
        <fullName evidence="3 13">Membrane protein insertase YidC</fullName>
    </recommendedName>
    <alternativeName>
        <fullName evidence="12 13">Foldase YidC</fullName>
    </alternativeName>
    <alternativeName>
        <fullName evidence="11 13">Membrane integrase YidC</fullName>
    </alternativeName>
    <alternativeName>
        <fullName evidence="13">Membrane protein YidC</fullName>
    </alternativeName>
</protein>
<evidence type="ECO:0000259" key="15">
    <source>
        <dbReference type="Pfam" id="PF14849"/>
    </source>
</evidence>
<evidence type="ECO:0000256" key="1">
    <source>
        <dbReference type="ARBA" id="ARBA00004429"/>
    </source>
</evidence>
<evidence type="ECO:0000256" key="4">
    <source>
        <dbReference type="ARBA" id="ARBA00022448"/>
    </source>
</evidence>
<dbReference type="Gene3D" id="2.70.98.90">
    <property type="match status" value="1"/>
</dbReference>
<dbReference type="GO" id="GO:0005886">
    <property type="term" value="C:plasma membrane"/>
    <property type="evidence" value="ECO:0007669"/>
    <property type="project" value="UniProtKB-SubCell"/>
</dbReference>
<dbReference type="PANTHER" id="PTHR12428">
    <property type="entry name" value="OXA1"/>
    <property type="match status" value="1"/>
</dbReference>
<dbReference type="InterPro" id="IPR038221">
    <property type="entry name" value="YidC_periplasmic_sf"/>
</dbReference>
<dbReference type="CDD" id="cd19961">
    <property type="entry name" value="EcYidC-like_peri"/>
    <property type="match status" value="1"/>
</dbReference>
<gene>
    <name evidence="13" type="primary">yidC</name>
    <name evidence="16" type="ORF">CF386_03335</name>
</gene>
<dbReference type="Pfam" id="PF14849">
    <property type="entry name" value="YidC_periplas"/>
    <property type="match status" value="1"/>
</dbReference>
<dbReference type="GO" id="GO:0032977">
    <property type="term" value="F:membrane insertase activity"/>
    <property type="evidence" value="ECO:0007669"/>
    <property type="project" value="InterPro"/>
</dbReference>
<keyword evidence="7 13" id="KW-0653">Protein transport</keyword>
<evidence type="ECO:0000256" key="3">
    <source>
        <dbReference type="ARBA" id="ARBA00015325"/>
    </source>
</evidence>
<dbReference type="Proteomes" id="UP000242175">
    <property type="component" value="Chromosome large"/>
</dbReference>
<comment type="similarity">
    <text evidence="2 13">Belongs to the OXA1/ALB3/YidC family. Type 1 subfamily.</text>
</comment>
<evidence type="ECO:0000256" key="5">
    <source>
        <dbReference type="ARBA" id="ARBA00022475"/>
    </source>
</evidence>
<evidence type="ECO:0000256" key="6">
    <source>
        <dbReference type="ARBA" id="ARBA00022692"/>
    </source>
</evidence>
<feature type="domain" description="Membrane insertase YidC/Oxa/ALB C-terminal" evidence="14">
    <location>
        <begin position="352"/>
        <end position="530"/>
    </location>
</feature>
<dbReference type="InterPro" id="IPR019998">
    <property type="entry name" value="Membr_insert_YidC"/>
</dbReference>
<feature type="domain" description="Membrane insertase YidC N-terminal" evidence="15">
    <location>
        <begin position="67"/>
        <end position="341"/>
    </location>
</feature>
<organism evidence="16 17">
    <name type="scientific">Paraphotobacterium marinum</name>
    <dbReference type="NCBI Taxonomy" id="1755811"/>
    <lineage>
        <taxon>Bacteria</taxon>
        <taxon>Pseudomonadati</taxon>
        <taxon>Pseudomonadota</taxon>
        <taxon>Gammaproteobacteria</taxon>
        <taxon>Vibrionales</taxon>
        <taxon>Vibrionaceae</taxon>
        <taxon>Paraphotobacterium</taxon>
    </lineage>
</organism>
<proteinExistence type="inferred from homology"/>
<feature type="transmembrane region" description="Helical" evidence="13">
    <location>
        <begin position="492"/>
        <end position="516"/>
    </location>
</feature>
<name>A0A220VD27_9GAMM</name>
<evidence type="ECO:0000256" key="11">
    <source>
        <dbReference type="ARBA" id="ARBA00033245"/>
    </source>
</evidence>
<evidence type="ECO:0000256" key="12">
    <source>
        <dbReference type="ARBA" id="ARBA00033342"/>
    </source>
</evidence>
<dbReference type="CDD" id="cd20070">
    <property type="entry name" value="5TM_YidC_Alb3"/>
    <property type="match status" value="1"/>
</dbReference>
<comment type="subcellular location">
    <subcellularLocation>
        <location evidence="1">Cell inner membrane</location>
        <topology evidence="1">Multi-pass membrane protein</topology>
    </subcellularLocation>
    <subcellularLocation>
        <location evidence="13">Cell membrane</location>
        <topology evidence="13">Multi-pass membrane protein</topology>
    </subcellularLocation>
</comment>
<dbReference type="PANTHER" id="PTHR12428:SF65">
    <property type="entry name" value="CYTOCHROME C OXIDASE ASSEMBLY PROTEIN COX18, MITOCHONDRIAL"/>
    <property type="match status" value="1"/>
</dbReference>
<evidence type="ECO:0000256" key="10">
    <source>
        <dbReference type="ARBA" id="ARBA00023186"/>
    </source>
</evidence>
<evidence type="ECO:0000256" key="8">
    <source>
        <dbReference type="ARBA" id="ARBA00022989"/>
    </source>
</evidence>
<dbReference type="PRINTS" id="PR01900">
    <property type="entry name" value="YIDCPROTEIN"/>
</dbReference>
<dbReference type="InterPro" id="IPR001708">
    <property type="entry name" value="YidC/ALB3/OXA1/COX18"/>
</dbReference>
<keyword evidence="8 13" id="KW-1133">Transmembrane helix</keyword>
<comment type="caution">
    <text evidence="13">Lacks conserved residue(s) required for the propagation of feature annotation.</text>
</comment>
<keyword evidence="4 13" id="KW-0813">Transport</keyword>
<reference evidence="16 17" key="1">
    <citation type="journal article" date="2016" name="Int. J. Syst. Evol. Microbiol.">
        <title>Paraphotobacterium marinum gen. nov., sp. nov., a member of the family Vibrionaceae, isolated from surface seawater.</title>
        <authorList>
            <person name="Huang Z."/>
            <person name="Dong C."/>
            <person name="Shao Z."/>
        </authorList>
    </citation>
    <scope>NUCLEOTIDE SEQUENCE [LARGE SCALE GENOMIC DNA]</scope>
    <source>
        <strain evidence="16 17">NSCS20N07D</strain>
    </source>
</reference>
<keyword evidence="10 13" id="KW-0143">Chaperone</keyword>
<keyword evidence="17" id="KW-1185">Reference proteome</keyword>
<dbReference type="OrthoDB" id="9780552at2"/>
<evidence type="ECO:0000256" key="2">
    <source>
        <dbReference type="ARBA" id="ARBA00010527"/>
    </source>
</evidence>
<keyword evidence="9 13" id="KW-0472">Membrane</keyword>
<dbReference type="RefSeq" id="WP_089073045.1">
    <property type="nucleotide sequence ID" value="NZ_CBCSAM010000012.1"/>
</dbReference>
<dbReference type="KEGG" id="pmai:CF386_03335"/>
<dbReference type="NCBIfam" id="TIGR03593">
    <property type="entry name" value="yidC_nterm"/>
    <property type="match status" value="1"/>
</dbReference>
<evidence type="ECO:0000256" key="9">
    <source>
        <dbReference type="ARBA" id="ARBA00023136"/>
    </source>
</evidence>
<accession>A0A220VD27</accession>
<evidence type="ECO:0000256" key="7">
    <source>
        <dbReference type="ARBA" id="ARBA00022927"/>
    </source>
</evidence>
<comment type="function">
    <text evidence="13">Required for the insertion and/or proper folding and/or complex formation of integral membrane proteins into the membrane. Involved in integration of membrane proteins that insert both dependently and independently of the Sec translocase complex, as well as at least some lipoproteins. Aids folding of multispanning membrane proteins.</text>
</comment>
<dbReference type="PRINTS" id="PR00701">
    <property type="entry name" value="60KDINNERMP"/>
</dbReference>
<dbReference type="EMBL" id="CP022355">
    <property type="protein sequence ID" value="ASK78136.1"/>
    <property type="molecule type" value="Genomic_DNA"/>
</dbReference>
<dbReference type="HAMAP" id="MF_01810">
    <property type="entry name" value="YidC_type1"/>
    <property type="match status" value="1"/>
</dbReference>
<dbReference type="NCBIfam" id="TIGR03592">
    <property type="entry name" value="yidC_oxa1_cterm"/>
    <property type="match status" value="1"/>
</dbReference>
<evidence type="ECO:0000256" key="13">
    <source>
        <dbReference type="HAMAP-Rule" id="MF_01810"/>
    </source>
</evidence>
<dbReference type="InterPro" id="IPR028055">
    <property type="entry name" value="YidC/Oxa/ALB_C"/>
</dbReference>
<evidence type="ECO:0000259" key="14">
    <source>
        <dbReference type="Pfam" id="PF02096"/>
    </source>
</evidence>
<sequence length="547" mass="62392">MPIQRNILVIALLVVTFFIYQKWNEQNTYTNQQKNNISQVESSKSGHIPNIDENSTNNITNQAEKLVTITTDKVIFKINLYGGDIVYAKLINLQPTGKDRTFQLLQNTNNAYIAQSGLIGKNGIDSNTNKNRPLFSSQSSNYTLKGDSLSVPITYTKDGITYIKTFIIKKDSYAVDVNYDIKNNSGTTANLAMYTQIKKSENQPSGGLKSYAMPVYQGTAYSDQEHNYKKYSFSDIKDTNLNITTNTGWIAMLQHYFVTAWVPHLNKDQSGKIYTTSNNGYAYIGFMYPSVSIPNDQSATIKSTLWIGPKIQNAMEKVAPHLNLTIDYGWLFFIAKPLHWLFLKIHSLVSNWGLVIIIFTLLVRGAMYPLTRAQYTSMAKMKMLQPKIEEMKARVGDDRQKMSQEMMALYKREKVNPLGGCLPLLIQMPIFIAFYWVLMESYQLRGAPFFGWITDLSNHDPLYILPLLMGGTMFLIQKMSPTTVTDPMQQKIMTFMPIVFTAFFFMMPSGLVLYWVTSNLATLTQQFIIFRSLEKKGLHTRKAKNKK</sequence>
<dbReference type="InterPro" id="IPR028053">
    <property type="entry name" value="Membr_insert_YidC_N"/>
</dbReference>
<comment type="subunit">
    <text evidence="13">Interacts with the Sec translocase complex via SecD. Specifically interacts with transmembrane segments of nascent integral membrane proteins during membrane integration.</text>
</comment>
<keyword evidence="5 13" id="KW-1003">Cell membrane</keyword>
<feature type="transmembrane region" description="Helical" evidence="13">
    <location>
        <begin position="352"/>
        <end position="371"/>
    </location>
</feature>
<feature type="transmembrane region" description="Helical" evidence="13">
    <location>
        <begin position="415"/>
        <end position="438"/>
    </location>
</feature>
<dbReference type="GO" id="GO:0015031">
    <property type="term" value="P:protein transport"/>
    <property type="evidence" value="ECO:0007669"/>
    <property type="project" value="UniProtKB-KW"/>
</dbReference>
<dbReference type="AlphaFoldDB" id="A0A220VD27"/>
<dbReference type="Pfam" id="PF02096">
    <property type="entry name" value="60KD_IMP"/>
    <property type="match status" value="1"/>
</dbReference>
<keyword evidence="6 13" id="KW-0812">Transmembrane</keyword>
<evidence type="ECO:0000313" key="16">
    <source>
        <dbReference type="EMBL" id="ASK78136.1"/>
    </source>
</evidence>